<evidence type="ECO:0000313" key="6">
    <source>
        <dbReference type="EMBL" id="SEK43134.1"/>
    </source>
</evidence>
<evidence type="ECO:0000256" key="3">
    <source>
        <dbReference type="ARBA" id="ARBA00023237"/>
    </source>
</evidence>
<dbReference type="Pfam" id="PF13525">
    <property type="entry name" value="YfiO"/>
    <property type="match status" value="1"/>
</dbReference>
<dbReference type="AlphaFoldDB" id="A0A1H7GYM4"/>
<protein>
    <submittedName>
        <fullName evidence="6">Beta-barrel assembly machine subunit BamD</fullName>
    </submittedName>
</protein>
<dbReference type="HAMAP" id="MF_00922">
    <property type="entry name" value="OM_assembly_BamD"/>
    <property type="match status" value="1"/>
</dbReference>
<keyword evidence="2" id="KW-0472">Membrane</keyword>
<sequence>MRLTASCLTAFLLLSTGCASLSERQAGDPDYAAQADENLRLGAEALEGRDFFKAERYFEFVKTKFPYLEASKTAELRLADVDFAQDRFPEAREKYNAFIKAFPTHPQVDYAAYRIALSHVEDMPSDFFLLPPSEEKDQTEVQSAMRALNDFLRQYPESQYVPQARVQADDAKRRLAEHELYVAAFYRKRERWRAVAQRLEGMLKRYPGTQYEESALFSLHEAYVKLKEPTRAQETLRQVIQRLPGTPAAERAQRMLGS</sequence>
<proteinExistence type="inferred from homology"/>
<dbReference type="InterPro" id="IPR011990">
    <property type="entry name" value="TPR-like_helical_dom_sf"/>
</dbReference>
<gene>
    <name evidence="6" type="ORF">SAMN05444354_101560</name>
</gene>
<organism evidence="6 7">
    <name type="scientific">Stigmatella aurantiaca</name>
    <dbReference type="NCBI Taxonomy" id="41"/>
    <lineage>
        <taxon>Bacteria</taxon>
        <taxon>Pseudomonadati</taxon>
        <taxon>Myxococcota</taxon>
        <taxon>Myxococcia</taxon>
        <taxon>Myxococcales</taxon>
        <taxon>Cystobacterineae</taxon>
        <taxon>Archangiaceae</taxon>
        <taxon>Stigmatella</taxon>
    </lineage>
</organism>
<feature type="signal peptide" evidence="4">
    <location>
        <begin position="1"/>
        <end position="21"/>
    </location>
</feature>
<evidence type="ECO:0000256" key="2">
    <source>
        <dbReference type="ARBA" id="ARBA00023136"/>
    </source>
</evidence>
<reference evidence="7" key="1">
    <citation type="submission" date="2016-10" db="EMBL/GenBank/DDBJ databases">
        <authorList>
            <person name="Varghese N."/>
            <person name="Submissions S."/>
        </authorList>
    </citation>
    <scope>NUCLEOTIDE SEQUENCE [LARGE SCALE GENOMIC DNA]</scope>
    <source>
        <strain evidence="7">DSM 17044</strain>
    </source>
</reference>
<name>A0A1H7GYM4_STIAU</name>
<dbReference type="InterPro" id="IPR017689">
    <property type="entry name" value="BamD"/>
</dbReference>
<dbReference type="RefSeq" id="WP_075004785.1">
    <property type="nucleotide sequence ID" value="NZ_FOAP01000001.1"/>
</dbReference>
<dbReference type="Gene3D" id="1.25.40.10">
    <property type="entry name" value="Tetratricopeptide repeat domain"/>
    <property type="match status" value="1"/>
</dbReference>
<feature type="chain" id="PRO_5010390841" evidence="4">
    <location>
        <begin position="22"/>
        <end position="258"/>
    </location>
</feature>
<evidence type="ECO:0000256" key="4">
    <source>
        <dbReference type="SAM" id="SignalP"/>
    </source>
</evidence>
<evidence type="ECO:0000256" key="1">
    <source>
        <dbReference type="ARBA" id="ARBA00022729"/>
    </source>
</evidence>
<dbReference type="OrthoDB" id="9781894at2"/>
<dbReference type="NCBIfam" id="TIGR03302">
    <property type="entry name" value="OM_YfiO"/>
    <property type="match status" value="1"/>
</dbReference>
<accession>A0A1H7GYM4</accession>
<keyword evidence="1 4" id="KW-0732">Signal</keyword>
<dbReference type="SUPFAM" id="SSF48452">
    <property type="entry name" value="TPR-like"/>
    <property type="match status" value="1"/>
</dbReference>
<keyword evidence="3" id="KW-0998">Cell outer membrane</keyword>
<evidence type="ECO:0000259" key="5">
    <source>
        <dbReference type="Pfam" id="PF13525"/>
    </source>
</evidence>
<dbReference type="EMBL" id="FOAP01000001">
    <property type="protein sequence ID" value="SEK43134.1"/>
    <property type="molecule type" value="Genomic_DNA"/>
</dbReference>
<dbReference type="PROSITE" id="PS51257">
    <property type="entry name" value="PROKAR_LIPOPROTEIN"/>
    <property type="match status" value="1"/>
</dbReference>
<keyword evidence="7" id="KW-1185">Reference proteome</keyword>
<feature type="domain" description="Outer membrane lipoprotein BamD-like" evidence="5">
    <location>
        <begin position="39"/>
        <end position="234"/>
    </location>
</feature>
<evidence type="ECO:0000313" key="7">
    <source>
        <dbReference type="Proteomes" id="UP000182719"/>
    </source>
</evidence>
<dbReference type="Proteomes" id="UP000182719">
    <property type="component" value="Unassembled WGS sequence"/>
</dbReference>
<dbReference type="InterPro" id="IPR039565">
    <property type="entry name" value="BamD-like"/>
</dbReference>